<keyword evidence="3 4" id="KW-0732">Signal</keyword>
<protein>
    <recommendedName>
        <fullName evidence="9">Chitin-binding protein</fullName>
    </recommendedName>
</protein>
<feature type="chain" id="PRO_5025641478" description="Chitin-binding protein" evidence="4">
    <location>
        <begin position="22"/>
        <end position="313"/>
    </location>
</feature>
<gene>
    <name evidence="7" type="ORF">CUN67_24770</name>
</gene>
<evidence type="ECO:0000256" key="3">
    <source>
        <dbReference type="ARBA" id="ARBA00022729"/>
    </source>
</evidence>
<accession>A0A6B9GF21</accession>
<sequence length="313" mass="34476">MEKNKVAIALATLLASSMAWSQGYVIDPPSRAALCQQGENHCGYGERYHADEVITIAGSHDFAAPGKIASAGNDEFDGLNTEGSHWQKTVIGEVPLDISWQLTRPTQVSSWKYYLTEPNWQNAIGTGQRLSAENFIQTPFCTFAGDGKFHQGMITHQCTLPETQGYQLIYAVAELAQVDGHPSEKITNIIDVDVIKGEQHSDAAIHTHWQKEIGTLDHLIRGKPLKINAGDTIRVRFFDHISEVPSREISVSVLPGEEASWSETVANAINQKYQDVRAGVFQPDGDVQPEKGEINSVYVPQENPLQGVEITIN</sequence>
<evidence type="ECO:0000313" key="7">
    <source>
        <dbReference type="EMBL" id="QGY32209.1"/>
    </source>
</evidence>
<feature type="domain" description="N-acetylglucosamine binding protein A" evidence="6">
    <location>
        <begin position="226"/>
        <end position="310"/>
    </location>
</feature>
<dbReference type="EMBL" id="CP024770">
    <property type="protein sequence ID" value="QGY32209.1"/>
    <property type="molecule type" value="Genomic_DNA"/>
</dbReference>
<dbReference type="Proteomes" id="UP000502005">
    <property type="component" value="Plasmid pNE1B"/>
</dbReference>
<evidence type="ECO:0000259" key="5">
    <source>
        <dbReference type="Pfam" id="PF03067"/>
    </source>
</evidence>
<keyword evidence="7" id="KW-0614">Plasmid</keyword>
<dbReference type="Gene3D" id="3.30.70.2150">
    <property type="match status" value="1"/>
</dbReference>
<dbReference type="InterPro" id="IPR014756">
    <property type="entry name" value="Ig_E-set"/>
</dbReference>
<dbReference type="Gene3D" id="2.70.50.50">
    <property type="entry name" value="chitin-binding protein cbp21"/>
    <property type="match status" value="1"/>
</dbReference>
<evidence type="ECO:0000256" key="2">
    <source>
        <dbReference type="ARBA" id="ARBA00022669"/>
    </source>
</evidence>
<feature type="domain" description="Chitin-binding type-4" evidence="5">
    <location>
        <begin position="23"/>
        <end position="192"/>
    </location>
</feature>
<geneLocation type="plasmid" evidence="8">
    <name>pne1b</name>
</geneLocation>
<dbReference type="CDD" id="cd21177">
    <property type="entry name" value="LPMO_AA10"/>
    <property type="match status" value="1"/>
</dbReference>
<dbReference type="PANTHER" id="PTHR34823">
    <property type="entry name" value="GLCNAC-BINDING PROTEIN A"/>
    <property type="match status" value="1"/>
</dbReference>
<dbReference type="InterPro" id="IPR051024">
    <property type="entry name" value="GlcNAc_Chitin_IntDeg"/>
</dbReference>
<dbReference type="AlphaFoldDB" id="A0A6B9GF21"/>
<evidence type="ECO:0000259" key="6">
    <source>
        <dbReference type="Pfam" id="PF18416"/>
    </source>
</evidence>
<dbReference type="SUPFAM" id="SSF81296">
    <property type="entry name" value="E set domains"/>
    <property type="match status" value="1"/>
</dbReference>
<dbReference type="GO" id="GO:0008061">
    <property type="term" value="F:chitin binding"/>
    <property type="evidence" value="ECO:0007669"/>
    <property type="project" value="UniProtKB-KW"/>
</dbReference>
<dbReference type="RefSeq" id="WP_208718106.1">
    <property type="nucleotide sequence ID" value="NZ_CP024770.1"/>
</dbReference>
<dbReference type="PANTHER" id="PTHR34823:SF1">
    <property type="entry name" value="CHITIN-BINDING TYPE-4 DOMAIN-CONTAINING PROTEIN"/>
    <property type="match status" value="1"/>
</dbReference>
<dbReference type="InterPro" id="IPR004302">
    <property type="entry name" value="Cellulose/chitin-bd_N"/>
</dbReference>
<evidence type="ECO:0008006" key="9">
    <source>
        <dbReference type="Google" id="ProtNLM"/>
    </source>
</evidence>
<keyword evidence="1" id="KW-0964">Secreted</keyword>
<keyword evidence="2" id="KW-0147">Chitin-binding</keyword>
<organism evidence="7 8">
    <name type="scientific">Pantoea cypripedii</name>
    <name type="common">Pectobacterium cypripedii</name>
    <name type="synonym">Erwinia cypripedii</name>
    <dbReference type="NCBI Taxonomy" id="55209"/>
    <lineage>
        <taxon>Bacteria</taxon>
        <taxon>Pseudomonadati</taxon>
        <taxon>Pseudomonadota</taxon>
        <taxon>Gammaproteobacteria</taxon>
        <taxon>Enterobacterales</taxon>
        <taxon>Erwiniaceae</taxon>
        <taxon>Pantoea</taxon>
    </lineage>
</organism>
<name>A0A6B9GF21_PANCY</name>
<dbReference type="InterPro" id="IPR041029">
    <property type="entry name" value="GbpA_2"/>
</dbReference>
<evidence type="ECO:0000313" key="8">
    <source>
        <dbReference type="Proteomes" id="UP000502005"/>
    </source>
</evidence>
<evidence type="ECO:0000256" key="4">
    <source>
        <dbReference type="SAM" id="SignalP"/>
    </source>
</evidence>
<proteinExistence type="predicted"/>
<feature type="signal peptide" evidence="4">
    <location>
        <begin position="1"/>
        <end position="21"/>
    </location>
</feature>
<dbReference type="Pfam" id="PF03067">
    <property type="entry name" value="LPMO_10"/>
    <property type="match status" value="1"/>
</dbReference>
<reference evidence="7 8" key="1">
    <citation type="submission" date="2017-11" db="EMBL/GenBank/DDBJ databases">
        <title>Genome sequence of Pantoea cypripedii NE1.</title>
        <authorList>
            <person name="Nascimento F.X."/>
        </authorList>
    </citation>
    <scope>NUCLEOTIDE SEQUENCE [LARGE SCALE GENOMIC DNA]</scope>
    <source>
        <strain evidence="7 8">NE1</strain>
        <plasmid evidence="8">pne1b</plasmid>
    </source>
</reference>
<dbReference type="Pfam" id="PF18416">
    <property type="entry name" value="GbpA_2"/>
    <property type="match status" value="1"/>
</dbReference>
<evidence type="ECO:0000256" key="1">
    <source>
        <dbReference type="ARBA" id="ARBA00022525"/>
    </source>
</evidence>